<protein>
    <recommendedName>
        <fullName evidence="4">Reverse transcriptase domain-containing protein</fullName>
    </recommendedName>
</protein>
<feature type="region of interest" description="Disordered" evidence="1">
    <location>
        <begin position="311"/>
        <end position="333"/>
    </location>
</feature>
<dbReference type="OrthoDB" id="416454at2759"/>
<dbReference type="AlphaFoldDB" id="A0A2I0UJ62"/>
<dbReference type="Proteomes" id="UP000233556">
    <property type="component" value="Unassembled WGS sequence"/>
</dbReference>
<accession>A0A2I0UJ62</accession>
<dbReference type="EMBL" id="KZ505728">
    <property type="protein sequence ID" value="PKU46083.1"/>
    <property type="molecule type" value="Genomic_DNA"/>
</dbReference>
<gene>
    <name evidence="2" type="ORF">llap_3580</name>
</gene>
<evidence type="ECO:0000256" key="1">
    <source>
        <dbReference type="SAM" id="MobiDB-lite"/>
    </source>
</evidence>
<evidence type="ECO:0008006" key="4">
    <source>
        <dbReference type="Google" id="ProtNLM"/>
    </source>
</evidence>
<feature type="compositionally biased region" description="Low complexity" evidence="1">
    <location>
        <begin position="311"/>
        <end position="321"/>
    </location>
</feature>
<evidence type="ECO:0000313" key="3">
    <source>
        <dbReference type="Proteomes" id="UP000233556"/>
    </source>
</evidence>
<name>A0A2I0UJ62_LIMLA</name>
<sequence length="333" mass="37483">MEQILLEAILRHMEAIQDSQHGFIKGNSCFTKLVAFYDGVTTSVDKRRATDVVYLDFSKAFDMFPLNILLLKLESGIECMLSKFADDTKLGGALDMPEGQDAIQRYVDRLEKWAHENFMKFKSARSCTWVGQPLVQYKLGDEGIESSPAKKDFGGLVEENLDMSRQCAFAAQKANWILGCIKRSVASRLREVFLPLYCAPGKPHLEYCVQLWSPQHRKDMNLLEHVQKRATKIIRGLELFIYEGRSVPLPRLDLGVLEDSKLTMKLQCALVAKKANGLLGCIKKSMANRSREVILPLLPALVLSVWSTVSSSGTSTSRRTGNYWRKSSGGLQR</sequence>
<reference evidence="3" key="1">
    <citation type="submission" date="2017-11" db="EMBL/GenBank/DDBJ databases">
        <authorList>
            <person name="Lima N.C."/>
            <person name="Parody-Merino A.M."/>
            <person name="Battley P.F."/>
            <person name="Fidler A.E."/>
            <person name="Prosdocimi F."/>
        </authorList>
    </citation>
    <scope>NUCLEOTIDE SEQUENCE [LARGE SCALE GENOMIC DNA]</scope>
</reference>
<dbReference type="PANTHER" id="PTHR33332">
    <property type="entry name" value="REVERSE TRANSCRIPTASE DOMAIN-CONTAINING PROTEIN"/>
    <property type="match status" value="1"/>
</dbReference>
<organism evidence="2 3">
    <name type="scientific">Limosa lapponica baueri</name>
    <dbReference type="NCBI Taxonomy" id="1758121"/>
    <lineage>
        <taxon>Eukaryota</taxon>
        <taxon>Metazoa</taxon>
        <taxon>Chordata</taxon>
        <taxon>Craniata</taxon>
        <taxon>Vertebrata</taxon>
        <taxon>Euteleostomi</taxon>
        <taxon>Archelosauria</taxon>
        <taxon>Archosauria</taxon>
        <taxon>Dinosauria</taxon>
        <taxon>Saurischia</taxon>
        <taxon>Theropoda</taxon>
        <taxon>Coelurosauria</taxon>
        <taxon>Aves</taxon>
        <taxon>Neognathae</taxon>
        <taxon>Neoaves</taxon>
        <taxon>Charadriiformes</taxon>
        <taxon>Scolopacidae</taxon>
        <taxon>Limosa</taxon>
    </lineage>
</organism>
<proteinExistence type="predicted"/>
<evidence type="ECO:0000313" key="2">
    <source>
        <dbReference type="EMBL" id="PKU46083.1"/>
    </source>
</evidence>
<keyword evidence="3" id="KW-1185">Reference proteome</keyword>
<reference evidence="3" key="2">
    <citation type="submission" date="2017-12" db="EMBL/GenBank/DDBJ databases">
        <title>Genome sequence of the Bar-tailed Godwit (Limosa lapponica baueri).</title>
        <authorList>
            <person name="Lima N.C.B."/>
            <person name="Parody-Merino A.M."/>
            <person name="Battley P.F."/>
            <person name="Fidler A.E."/>
            <person name="Prosdocimi F."/>
        </authorList>
    </citation>
    <scope>NUCLEOTIDE SEQUENCE [LARGE SCALE GENOMIC DNA]</scope>
</reference>